<reference evidence="1 2" key="1">
    <citation type="submission" date="2024-04" db="EMBL/GenBank/DDBJ databases">
        <title>genome sequences of Mucor flavus KT1a and Helicostylum pulchrum KT1b strains isolation_sourced from the surface of a dry-aged beef.</title>
        <authorList>
            <person name="Toyotome T."/>
            <person name="Hosono M."/>
            <person name="Torimaru M."/>
            <person name="Fukuda K."/>
            <person name="Mikami N."/>
        </authorList>
    </citation>
    <scope>NUCLEOTIDE SEQUENCE [LARGE SCALE GENOMIC DNA]</scope>
    <source>
        <strain evidence="1 2">KT1b</strain>
    </source>
</reference>
<proteinExistence type="predicted"/>
<accession>A0ABP9YBS8</accession>
<dbReference type="EMBL" id="BAABUJ010000032">
    <property type="protein sequence ID" value="GAA5804038.1"/>
    <property type="molecule type" value="Genomic_DNA"/>
</dbReference>
<protein>
    <submittedName>
        <fullName evidence="1">Uncharacterized protein</fullName>
    </submittedName>
</protein>
<sequence length="124" mass="13696">MVQNTAHEFELASLRVLREAFKDVSTIPQVEGSTHRTEVVSEASHSTGITALSNEYIVFDIPGWSGEQKFCEATFVRKLEGILDILFKNTKIFAKDGESSSQAAKSNQIANEDGAQYGRTLDIQ</sequence>
<evidence type="ECO:0000313" key="1">
    <source>
        <dbReference type="EMBL" id="GAA5804038.1"/>
    </source>
</evidence>
<dbReference type="Proteomes" id="UP001476247">
    <property type="component" value="Unassembled WGS sequence"/>
</dbReference>
<evidence type="ECO:0000313" key="2">
    <source>
        <dbReference type="Proteomes" id="UP001476247"/>
    </source>
</evidence>
<keyword evidence="2" id="KW-1185">Reference proteome</keyword>
<gene>
    <name evidence="1" type="ORF">HPULCUR_009524</name>
</gene>
<name>A0ABP9YBS8_9FUNG</name>
<organism evidence="1 2">
    <name type="scientific">Helicostylum pulchrum</name>
    <dbReference type="NCBI Taxonomy" id="562976"/>
    <lineage>
        <taxon>Eukaryota</taxon>
        <taxon>Fungi</taxon>
        <taxon>Fungi incertae sedis</taxon>
        <taxon>Mucoromycota</taxon>
        <taxon>Mucoromycotina</taxon>
        <taxon>Mucoromycetes</taxon>
        <taxon>Mucorales</taxon>
        <taxon>Mucorineae</taxon>
        <taxon>Mucoraceae</taxon>
        <taxon>Helicostylum</taxon>
    </lineage>
</organism>
<comment type="caution">
    <text evidence="1">The sequence shown here is derived from an EMBL/GenBank/DDBJ whole genome shotgun (WGS) entry which is preliminary data.</text>
</comment>